<keyword evidence="18" id="KW-0393">Immunoglobulin domain</keyword>
<dbReference type="InterPro" id="IPR003599">
    <property type="entry name" value="Ig_sub"/>
</dbReference>
<comment type="subunit">
    <text evidence="21">Monomer. Homodimer after ligand binding.</text>
</comment>
<comment type="similarity">
    <text evidence="22">Belongs to the protein kinase superfamily. Tyr protein kinase family. Fibroblast growth factor receptor subfamily.</text>
</comment>
<evidence type="ECO:0000256" key="2">
    <source>
        <dbReference type="ARBA" id="ARBA00022475"/>
    </source>
</evidence>
<dbReference type="Pfam" id="PF07679">
    <property type="entry name" value="I-set"/>
    <property type="match status" value="2"/>
</dbReference>
<feature type="active site" description="Proton acceptor" evidence="23">
    <location>
        <position position="534"/>
    </location>
</feature>
<accession>A0A6I8RUZ0</accession>
<dbReference type="SMART" id="SM00219">
    <property type="entry name" value="TyrKc"/>
    <property type="match status" value="1"/>
</dbReference>
<feature type="domain" description="Ig-like" evidence="29">
    <location>
        <begin position="97"/>
        <end position="190"/>
    </location>
</feature>
<feature type="domain" description="Protein kinase" evidence="28">
    <location>
        <begin position="389"/>
        <end position="678"/>
    </location>
</feature>
<dbReference type="InterPro" id="IPR050122">
    <property type="entry name" value="RTK"/>
</dbReference>
<keyword evidence="7" id="KW-0732">Signal</keyword>
<dbReference type="Xenbase" id="XB-GENE-479255">
    <property type="gene designation" value="fgfr3"/>
</dbReference>
<dbReference type="InterPro" id="IPR007110">
    <property type="entry name" value="Ig-like_dom"/>
</dbReference>
<organism evidence="30">
    <name type="scientific">Xenopus tropicalis</name>
    <name type="common">Western clawed frog</name>
    <name type="synonym">Silurana tropicalis</name>
    <dbReference type="NCBI Taxonomy" id="8364"/>
    <lineage>
        <taxon>Eukaryota</taxon>
        <taxon>Metazoa</taxon>
        <taxon>Chordata</taxon>
        <taxon>Craniata</taxon>
        <taxon>Vertebrata</taxon>
        <taxon>Euteleostomi</taxon>
        <taxon>Amphibia</taxon>
        <taxon>Batrachia</taxon>
        <taxon>Anura</taxon>
        <taxon>Pipoidea</taxon>
        <taxon>Pipidae</taxon>
        <taxon>Xenopodinae</taxon>
        <taxon>Xenopus</taxon>
        <taxon>Silurana</taxon>
    </lineage>
</organism>
<dbReference type="GO" id="GO:0005886">
    <property type="term" value="C:plasma membrane"/>
    <property type="evidence" value="ECO:0007669"/>
    <property type="project" value="UniProtKB-SubCell"/>
</dbReference>
<dbReference type="FunFam" id="2.60.40.10:FF:000020">
    <property type="entry name" value="Fibroblast growth factor receptor"/>
    <property type="match status" value="1"/>
</dbReference>
<dbReference type="InterPro" id="IPR017441">
    <property type="entry name" value="Protein_kinase_ATP_BS"/>
</dbReference>
<evidence type="ECO:0000256" key="14">
    <source>
        <dbReference type="ARBA" id="ARBA00023137"/>
    </source>
</evidence>
<dbReference type="InterPro" id="IPR000719">
    <property type="entry name" value="Prot_kinase_dom"/>
</dbReference>
<dbReference type="GO" id="GO:0006915">
    <property type="term" value="P:apoptotic process"/>
    <property type="evidence" value="ECO:0007669"/>
    <property type="project" value="UniProtKB-KW"/>
</dbReference>
<dbReference type="InterPro" id="IPR036179">
    <property type="entry name" value="Ig-like_dom_sf"/>
</dbReference>
<dbReference type="GeneTree" id="ENSGT00940000159880"/>
<evidence type="ECO:0000256" key="21">
    <source>
        <dbReference type="ARBA" id="ARBA00065247"/>
    </source>
</evidence>
<dbReference type="Gene3D" id="1.10.510.10">
    <property type="entry name" value="Transferase(Phosphotransferase) domain 1"/>
    <property type="match status" value="1"/>
</dbReference>
<keyword evidence="8" id="KW-0677">Repeat</keyword>
<dbReference type="InterPro" id="IPR003598">
    <property type="entry name" value="Ig_sub2"/>
</dbReference>
<evidence type="ECO:0000256" key="16">
    <source>
        <dbReference type="ARBA" id="ARBA00023170"/>
    </source>
</evidence>
<evidence type="ECO:0000259" key="28">
    <source>
        <dbReference type="PROSITE" id="PS50011"/>
    </source>
</evidence>
<evidence type="ECO:0000259" key="29">
    <source>
        <dbReference type="PROSITE" id="PS50835"/>
    </source>
</evidence>
<evidence type="ECO:0000256" key="17">
    <source>
        <dbReference type="ARBA" id="ARBA00023180"/>
    </source>
</evidence>
<feature type="binding site" evidence="24">
    <location>
        <begin position="473"/>
        <end position="475"/>
    </location>
    <ligand>
        <name>ATP</name>
        <dbReference type="ChEBI" id="CHEBI:30616"/>
    </ligand>
</feature>
<keyword evidence="2" id="KW-1003">Cell membrane</keyword>
<dbReference type="PROSITE" id="PS50835">
    <property type="entry name" value="IG_LIKE"/>
    <property type="match status" value="3"/>
</dbReference>
<keyword evidence="12" id="KW-1133">Transmembrane helix</keyword>
<dbReference type="InterPro" id="IPR016248">
    <property type="entry name" value="FGF_rcpt_fam"/>
</dbReference>
<dbReference type="Gene3D" id="3.30.200.20">
    <property type="entry name" value="Phosphorylase Kinase, domain 1"/>
    <property type="match status" value="1"/>
</dbReference>
<dbReference type="InterPro" id="IPR008266">
    <property type="entry name" value="Tyr_kinase_AS"/>
</dbReference>
<dbReference type="PROSITE" id="PS50011">
    <property type="entry name" value="PROTEIN_KINASE_DOM"/>
    <property type="match status" value="1"/>
</dbReference>
<evidence type="ECO:0000256" key="10">
    <source>
        <dbReference type="ARBA" id="ARBA00022777"/>
    </source>
</evidence>
<keyword evidence="14 22" id="KW-0829">Tyrosine-protein kinase</keyword>
<feature type="binding site" evidence="24">
    <location>
        <position position="479"/>
    </location>
    <ligand>
        <name>ATP</name>
        <dbReference type="ChEBI" id="CHEBI:30616"/>
    </ligand>
</feature>
<proteinExistence type="inferred from homology"/>
<dbReference type="InterPro" id="IPR020635">
    <property type="entry name" value="Tyr_kinase_cat_dom"/>
</dbReference>
<dbReference type="SMART" id="SM00408">
    <property type="entry name" value="IGc2"/>
    <property type="match status" value="3"/>
</dbReference>
<dbReference type="InterPro" id="IPR013783">
    <property type="entry name" value="Ig-like_fold"/>
</dbReference>
<keyword evidence="16 22" id="KW-0675">Receptor</keyword>
<evidence type="ECO:0000256" key="27">
    <source>
        <dbReference type="SAM" id="MobiDB-lite"/>
    </source>
</evidence>
<dbReference type="Bgee" id="ENSXETG00000002396">
    <property type="expression patterns" value="Expressed in lens of camera-type eye and 31 other cell types or tissues"/>
</dbReference>
<keyword evidence="17" id="KW-0325">Glycoprotein</keyword>
<feature type="compositionally biased region" description="Basic and acidic residues" evidence="27">
    <location>
        <begin position="94"/>
        <end position="104"/>
    </location>
</feature>
<comment type="subcellular location">
    <subcellularLocation>
        <location evidence="1">Cell membrane</location>
        <topology evidence="1">Single-pass type I membrane protein</topology>
    </subcellularLocation>
</comment>
<dbReference type="GO" id="GO:0005007">
    <property type="term" value="F:fibroblast growth factor receptor activity"/>
    <property type="evidence" value="ECO:0007669"/>
    <property type="project" value="InterPro"/>
</dbReference>
<keyword evidence="13 22" id="KW-0472">Membrane</keyword>
<evidence type="ECO:0000256" key="12">
    <source>
        <dbReference type="ARBA" id="ARBA00022989"/>
    </source>
</evidence>
<dbReference type="FunFam" id="2.60.40.10:FF:000423">
    <property type="entry name" value="Fibroblast growth factor receptor"/>
    <property type="match status" value="1"/>
</dbReference>
<keyword evidence="15 25" id="KW-1015">Disulfide bond</keyword>
<feature type="domain" description="Ig-like" evidence="29">
    <location>
        <begin position="1"/>
        <end position="75"/>
    </location>
</feature>
<evidence type="ECO:0000256" key="24">
    <source>
        <dbReference type="PIRSR" id="PIRSR000628-2"/>
    </source>
</evidence>
<keyword evidence="10 22" id="KW-0418">Kinase</keyword>
<dbReference type="SMART" id="SM00409">
    <property type="entry name" value="IG"/>
    <property type="match status" value="3"/>
</dbReference>
<evidence type="ECO:0000256" key="5">
    <source>
        <dbReference type="ARBA" id="ARBA00022692"/>
    </source>
</evidence>
<dbReference type="PANTHER" id="PTHR24416">
    <property type="entry name" value="TYROSINE-PROTEIN KINASE RECEPTOR"/>
    <property type="match status" value="1"/>
</dbReference>
<evidence type="ECO:0000256" key="8">
    <source>
        <dbReference type="ARBA" id="ARBA00022737"/>
    </source>
</evidence>
<dbReference type="CDD" id="cd05857">
    <property type="entry name" value="IgI_2_FGFR"/>
    <property type="match status" value="1"/>
</dbReference>
<evidence type="ECO:0000256" key="18">
    <source>
        <dbReference type="ARBA" id="ARBA00023319"/>
    </source>
</evidence>
<comment type="function">
    <text evidence="20">Tyrosine-protein kinase that acts as a cell-surface receptor for fibroblast growth factors and plays an essential role in the regulation of cell proliferation, differentiation and apoptosis. Plays an essential role in the regulation of chondrocyte differentiation, proliferation and apoptosis, and is required for normal skeleton development. Regulates both osteogenesis and postnatal bone mineralization by osteoblasts. Promotes apoptosis in chondrocytes, but can also promote cancer cell proliferation. Phosphorylates PLCG1, CBL and FRS2. Ligand binding leads to the activation of several signaling cascades. Activation of PLCG1 leads to the production of the cellular signaling molecules diacylglycerol and inositol 1,4,5-trisphosphate. Phosphorylation of FRS2 triggers recruitment of GRB2, GAB1, PIK3R1 and SOS1, and mediates activation of RAS, MAPK1/ERK2, MAPK3/ERK1 and the MAP kinase signaling pathway, as well as of the AKT1 signaling pathway.</text>
</comment>
<keyword evidence="3" id="KW-0597">Phosphoprotein</keyword>
<feature type="region of interest" description="Disordered" evidence="27">
    <location>
        <begin position="77"/>
        <end position="104"/>
    </location>
</feature>
<dbReference type="PIRSF" id="PIRSF000628">
    <property type="entry name" value="FGFR"/>
    <property type="match status" value="1"/>
</dbReference>
<dbReference type="GO" id="GO:0008284">
    <property type="term" value="P:positive regulation of cell population proliferation"/>
    <property type="evidence" value="ECO:0007669"/>
    <property type="project" value="InterPro"/>
</dbReference>
<dbReference type="InterPro" id="IPR001245">
    <property type="entry name" value="Ser-Thr/Tyr_kinase_cat_dom"/>
</dbReference>
<gene>
    <name evidence="30" type="primary">fgfr3</name>
</gene>
<evidence type="ECO:0000256" key="25">
    <source>
        <dbReference type="PIRSR" id="PIRSR000628-3"/>
    </source>
</evidence>
<evidence type="ECO:0000256" key="11">
    <source>
        <dbReference type="ARBA" id="ARBA00022840"/>
    </source>
</evidence>
<protein>
    <recommendedName>
        <fullName evidence="22">Fibroblast growth factor receptor</fullName>
        <ecNumber evidence="22">2.7.10.1</ecNumber>
    </recommendedName>
</protein>
<dbReference type="FunFam" id="3.30.200.20:FF:000011">
    <property type="entry name" value="Fibroblast growth factor receptor"/>
    <property type="match status" value="1"/>
</dbReference>
<dbReference type="FunFam" id="2.60.40.10:FF:000016">
    <property type="entry name" value="Fibroblast growth factor receptor"/>
    <property type="match status" value="1"/>
</dbReference>
<evidence type="ECO:0000256" key="6">
    <source>
        <dbReference type="ARBA" id="ARBA00022703"/>
    </source>
</evidence>
<feature type="disulfide bond" evidence="25">
    <location>
        <begin position="221"/>
        <end position="285"/>
    </location>
</feature>
<dbReference type="Gene3D" id="2.60.40.10">
    <property type="entry name" value="Immunoglobulins"/>
    <property type="match status" value="3"/>
</dbReference>
<feature type="disulfide bond" evidence="25">
    <location>
        <begin position="122"/>
        <end position="174"/>
    </location>
</feature>
<dbReference type="SUPFAM" id="SSF48726">
    <property type="entry name" value="Immunoglobulin"/>
    <property type="match status" value="3"/>
</dbReference>
<evidence type="ECO:0000313" key="30">
    <source>
        <dbReference type="Ensembl" id="ENSXETP00000084365"/>
    </source>
</evidence>
<feature type="domain" description="Ig-like" evidence="29">
    <location>
        <begin position="199"/>
        <end position="301"/>
    </location>
</feature>
<dbReference type="SUPFAM" id="SSF56112">
    <property type="entry name" value="Protein kinase-like (PK-like)"/>
    <property type="match status" value="1"/>
</dbReference>
<feature type="disulfide bond" evidence="25">
    <location>
        <begin position="12"/>
        <end position="58"/>
    </location>
</feature>
<feature type="binding site" evidence="24 26">
    <location>
        <position position="425"/>
    </location>
    <ligand>
        <name>ATP</name>
        <dbReference type="ChEBI" id="CHEBI:30616"/>
    </ligand>
</feature>
<evidence type="ECO:0000256" key="7">
    <source>
        <dbReference type="ARBA" id="ARBA00022729"/>
    </source>
</evidence>
<sequence>MFTIGETIELSCAAEDASTTTKWFKDGIAIVPNNRTNTRQGLLKIINISYDDSGIYSCRLWHSTEILRNFTIRVTDLPSSGDDEDDDDEETEDREPPRWTQPEKMDKKLTAVPAANTIRFRCPAAGNPTPTIHWLKNGKEFRGEHRIGGIKLRHQQWSLVMESVVPSDKGNYTCVVENKYGSIRQTYQLDVLERSSHRPILQAGLPANQTVVIGSDVEFHCKVYSDAQPHIQWLKHVEVNGSKYGPDGDPYVTVLQPTGVYSSDKDLEVLVLRNVSFEDAGEYTCLAGNSIGYSHHTAWLTVLPAVQMILSLNTVFVPSKKAMSAPPVHKVSKFPLKRQVSLESNSSMNSNTPLVRITHLSSSDGTMLANVSELGLPLDPKWELLRTRLTLGKPLGEGCFGQVVMAEAIGIEKERPNKPVTVAVKMLKDDATDKDLSDLVSEMEMMKMIGKHKNIINLLGACTQDGPLYVLVEYASKGNLREYLKARRPPGMDYSFDTCKIPAEQLTFKDLVSCAYQVARGMEYLASQKCIHRDLAARNVLVTDDNVMKIADFGLARDIHNIDYYKKTTNGRLPVKWMAPEALFDRIYTHQSDVWSYGVLLWETFTLGGSPYPGIPVEELFKLLKEGHRMDKPANCTHELYMIMRECWHAVPSQRPTFKQLVEDLDRVLTVTSTDEYLDLSVPFEQYSPACQDSHSTCSSGDDSVFAHDILPDEPCLPKHQQYNGAIRT</sequence>
<dbReference type="PROSITE" id="PS00109">
    <property type="entry name" value="PROTEIN_KINASE_TYR"/>
    <property type="match status" value="1"/>
</dbReference>
<dbReference type="EC" id="2.7.10.1" evidence="22"/>
<evidence type="ECO:0000256" key="20">
    <source>
        <dbReference type="ARBA" id="ARBA00053242"/>
    </source>
</evidence>
<dbReference type="Ensembl" id="ENSXETT00000097361">
    <property type="protein sequence ID" value="ENSXETP00000084365"/>
    <property type="gene ID" value="ENSXETG00000002396"/>
</dbReference>
<keyword evidence="4 22" id="KW-0808">Transferase</keyword>
<dbReference type="InterPro" id="IPR011009">
    <property type="entry name" value="Kinase-like_dom_sf"/>
</dbReference>
<name>A0A6I8RUZ0_XENTR</name>
<evidence type="ECO:0000256" key="3">
    <source>
        <dbReference type="ARBA" id="ARBA00022553"/>
    </source>
</evidence>
<keyword evidence="11 22" id="KW-0067">ATP-binding</keyword>
<feature type="binding site" evidence="24">
    <location>
        <position position="552"/>
    </location>
    <ligand>
        <name>ATP</name>
        <dbReference type="ChEBI" id="CHEBI:30616"/>
    </ligand>
</feature>
<dbReference type="Pfam" id="PF07714">
    <property type="entry name" value="PK_Tyr_Ser-Thr"/>
    <property type="match status" value="1"/>
</dbReference>
<feature type="binding site" evidence="24">
    <location>
        <position position="538"/>
    </location>
    <ligand>
        <name>ATP</name>
        <dbReference type="ChEBI" id="CHEBI:30616"/>
    </ligand>
</feature>
<evidence type="ECO:0000256" key="26">
    <source>
        <dbReference type="PROSITE-ProRule" id="PRU10141"/>
    </source>
</evidence>
<evidence type="ECO:0000256" key="15">
    <source>
        <dbReference type="ARBA" id="ARBA00023157"/>
    </source>
</evidence>
<evidence type="ECO:0000256" key="9">
    <source>
        <dbReference type="ARBA" id="ARBA00022741"/>
    </source>
</evidence>
<dbReference type="PRINTS" id="PR00109">
    <property type="entry name" value="TYRKINASE"/>
</dbReference>
<keyword evidence="5" id="KW-0812">Transmembrane</keyword>
<evidence type="ECO:0000256" key="4">
    <source>
        <dbReference type="ARBA" id="ARBA00022679"/>
    </source>
</evidence>
<evidence type="ECO:0000256" key="22">
    <source>
        <dbReference type="PIRNR" id="PIRNR000628"/>
    </source>
</evidence>
<dbReference type="CDD" id="cd05100">
    <property type="entry name" value="PTKc_FGFR3"/>
    <property type="match status" value="1"/>
</dbReference>
<evidence type="ECO:0000256" key="13">
    <source>
        <dbReference type="ARBA" id="ARBA00023136"/>
    </source>
</evidence>
<feature type="compositionally biased region" description="Acidic residues" evidence="27">
    <location>
        <begin position="81"/>
        <end position="93"/>
    </location>
</feature>
<dbReference type="FunFam" id="1.10.510.10:FF:000007">
    <property type="entry name" value="Fibroblast growth factor receptor"/>
    <property type="match status" value="1"/>
</dbReference>
<dbReference type="PROSITE" id="PS00107">
    <property type="entry name" value="PROTEIN_KINASE_ATP"/>
    <property type="match status" value="1"/>
</dbReference>
<comment type="catalytic activity">
    <reaction evidence="19 22">
        <text>L-tyrosyl-[protein] + ATP = O-phospho-L-tyrosyl-[protein] + ADP + H(+)</text>
        <dbReference type="Rhea" id="RHEA:10596"/>
        <dbReference type="Rhea" id="RHEA-COMP:10136"/>
        <dbReference type="Rhea" id="RHEA-COMP:20101"/>
        <dbReference type="ChEBI" id="CHEBI:15378"/>
        <dbReference type="ChEBI" id="CHEBI:30616"/>
        <dbReference type="ChEBI" id="CHEBI:46858"/>
        <dbReference type="ChEBI" id="CHEBI:61978"/>
        <dbReference type="ChEBI" id="CHEBI:456216"/>
        <dbReference type="EC" id="2.7.10.1"/>
    </reaction>
</comment>
<dbReference type="Pfam" id="PF13927">
    <property type="entry name" value="Ig_3"/>
    <property type="match status" value="1"/>
</dbReference>
<evidence type="ECO:0000256" key="23">
    <source>
        <dbReference type="PIRSR" id="PIRSR000628-1"/>
    </source>
</evidence>
<dbReference type="InterPro" id="IPR013098">
    <property type="entry name" value="Ig_I-set"/>
</dbReference>
<dbReference type="PANTHER" id="PTHR24416:SF505">
    <property type="entry name" value="FIBROBLAST GROWTH FACTOR RECEPTOR 3"/>
    <property type="match status" value="1"/>
</dbReference>
<keyword evidence="9 22" id="KW-0547">Nucleotide-binding</keyword>
<evidence type="ECO:0000256" key="1">
    <source>
        <dbReference type="ARBA" id="ARBA00004251"/>
    </source>
</evidence>
<dbReference type="AlphaFoldDB" id="A0A6I8RUZ0"/>
<dbReference type="GO" id="GO:0005524">
    <property type="term" value="F:ATP binding"/>
    <property type="evidence" value="ECO:0007669"/>
    <property type="project" value="UniProtKB-UniRule"/>
</dbReference>
<reference evidence="30" key="2">
    <citation type="submission" date="2020-05" db="UniProtKB">
        <authorList>
            <consortium name="Ensembl"/>
        </authorList>
    </citation>
    <scope>IDENTIFICATION</scope>
</reference>
<reference evidence="30" key="1">
    <citation type="journal article" date="2010" name="Science">
        <title>The genome of the Western clawed frog Xenopus tropicalis.</title>
        <authorList>
            <person name="Hellsten U."/>
            <person name="Harland R.M."/>
            <person name="Gilchrist M.J."/>
            <person name="Hendrix D."/>
            <person name="Jurka J."/>
            <person name="Kapitonov V."/>
            <person name="Ovcharenko I."/>
            <person name="Putnam N.H."/>
            <person name="Shu S."/>
            <person name="Taher L."/>
            <person name="Blitz I.L."/>
            <person name="Blumberg B."/>
            <person name="Dichmann D.S."/>
            <person name="Dubchak I."/>
            <person name="Amaya E."/>
            <person name="Detter J.C."/>
            <person name="Fletcher R."/>
            <person name="Gerhard D.S."/>
            <person name="Goodstein D."/>
            <person name="Graves T."/>
            <person name="Grigoriev I.V."/>
            <person name="Grimwood J."/>
            <person name="Kawashima T."/>
            <person name="Lindquist E."/>
            <person name="Lucas S.M."/>
            <person name="Mead P.E."/>
            <person name="Mitros T."/>
            <person name="Ogino H."/>
            <person name="Ohta Y."/>
            <person name="Poliakov A.V."/>
            <person name="Pollet N."/>
            <person name="Robert J."/>
            <person name="Salamov A."/>
            <person name="Sater A.K."/>
            <person name="Schmutz J."/>
            <person name="Terry A."/>
            <person name="Vize P.D."/>
            <person name="Warren W.C."/>
            <person name="Wells D."/>
            <person name="Wills A."/>
            <person name="Wilson R.K."/>
            <person name="Zimmerman L.B."/>
            <person name="Zorn A.M."/>
            <person name="Grainger R."/>
            <person name="Grammer T."/>
            <person name="Khokha M.K."/>
            <person name="Richardson P.M."/>
            <person name="Rokhsar D.S."/>
        </authorList>
    </citation>
    <scope>NUCLEOTIDE SEQUENCE [LARGE SCALE GENOMIC DNA]</scope>
    <source>
        <strain evidence="30">Nigerian</strain>
    </source>
</reference>
<evidence type="ECO:0000256" key="19">
    <source>
        <dbReference type="ARBA" id="ARBA00051243"/>
    </source>
</evidence>
<keyword evidence="6" id="KW-0053">Apoptosis</keyword>
<feature type="binding site" evidence="24">
    <location>
        <begin position="395"/>
        <end position="401"/>
    </location>
    <ligand>
        <name>ATP</name>
        <dbReference type="ChEBI" id="CHEBI:30616"/>
    </ligand>
</feature>